<proteinExistence type="predicted"/>
<gene>
    <name evidence="1" type="ORF">XELAEV_18001676mg</name>
</gene>
<sequence length="66" mass="7704">MRSLGRRKRIRGIFCTDPSQRHTVIGPQTEEQSHVQPHNFLILKCFRKHPYADPIPAHFYVTPPPV</sequence>
<accession>A0A974BPA5</accession>
<dbReference type="EMBL" id="KV486318">
    <property type="protein sequence ID" value="OCT55513.1"/>
    <property type="molecule type" value="Genomic_DNA"/>
</dbReference>
<organism evidence="1">
    <name type="scientific">Xenopus laevis</name>
    <name type="common">African clawed frog</name>
    <dbReference type="NCBI Taxonomy" id="8355"/>
    <lineage>
        <taxon>Eukaryota</taxon>
        <taxon>Metazoa</taxon>
        <taxon>Chordata</taxon>
        <taxon>Craniata</taxon>
        <taxon>Vertebrata</taxon>
        <taxon>Euteleostomi</taxon>
        <taxon>Amphibia</taxon>
        <taxon>Batrachia</taxon>
        <taxon>Anura</taxon>
        <taxon>Pipoidea</taxon>
        <taxon>Pipidae</taxon>
        <taxon>Xenopodinae</taxon>
        <taxon>Xenopus</taxon>
        <taxon>Xenopus</taxon>
    </lineage>
</organism>
<reference evidence="1" key="1">
    <citation type="submission" date="2016-05" db="EMBL/GenBank/DDBJ databases">
        <title>WGS assembly of Xenopus laevis.</title>
        <authorList>
            <person name="Session A."/>
            <person name="Uno Y."/>
            <person name="Kwon T."/>
            <person name="Chapman J."/>
            <person name="Toyoda A."/>
            <person name="Takahashi S."/>
            <person name="Fukui A."/>
            <person name="Hikosaka A."/>
            <person name="Putnam N."/>
            <person name="Stites J."/>
            <person name="Van Heeringen S."/>
            <person name="Quigley I."/>
            <person name="Heinz S."/>
            <person name="Hellsten U."/>
            <person name="Lyons J."/>
            <person name="Suzuki A."/>
            <person name="Kondo M."/>
            <person name="Ogino H."/>
            <person name="Ochi H."/>
            <person name="Bogdanovic O."/>
            <person name="Lister R."/>
            <person name="Georgiou G."/>
            <person name="Paranjpe S."/>
            <person name="Van Kruijsbergen I."/>
            <person name="Mozaffari S."/>
            <person name="Shu S."/>
            <person name="Schmutz J."/>
            <person name="Jenkins J."/>
            <person name="Grimwood J."/>
            <person name="Carlson J."/>
            <person name="Mitros T."/>
            <person name="Simakov O."/>
            <person name="Heald R."/>
            <person name="Miller K."/>
            <person name="Haudenschild C."/>
            <person name="Kuroki Y."/>
            <person name="Tanaka T."/>
            <person name="Michiue T."/>
            <person name="Watanabe M."/>
            <person name="Kinoshita T."/>
            <person name="Ohta Y."/>
            <person name="Mawaribuchi S."/>
            <person name="Suzuki Y."/>
            <person name="Haramoto Y."/>
            <person name="Yamamoto T."/>
            <person name="Takagi C."/>
            <person name="Kitzman J."/>
            <person name="Shendure J."/>
            <person name="Nakayama T."/>
            <person name="Izutsu Y."/>
            <person name="Robert J."/>
            <person name="Dichmann D."/>
            <person name="Flajnik M."/>
            <person name="Houston D."/>
            <person name="Marcotte E."/>
            <person name="Wallingford J."/>
            <person name="Ito Y."/>
            <person name="Asashima M."/>
            <person name="Ueno N."/>
            <person name="Matsuda Y."/>
            <person name="Jan Veenstra G."/>
            <person name="Fujiyama A."/>
            <person name="Harland R."/>
            <person name="Taira M."/>
            <person name="Rokhsar D.S."/>
        </authorList>
    </citation>
    <scope>NUCLEOTIDE SEQUENCE</scope>
    <source>
        <strain evidence="1">J</strain>
        <tissue evidence="1">Blood</tissue>
    </source>
</reference>
<protein>
    <submittedName>
        <fullName evidence="1">Uncharacterized protein</fullName>
    </submittedName>
</protein>
<name>A0A974BPA5_XENLA</name>
<evidence type="ECO:0000313" key="1">
    <source>
        <dbReference type="EMBL" id="OCT55513.1"/>
    </source>
</evidence>
<dbReference type="AlphaFoldDB" id="A0A974BPA5"/>
<dbReference type="Proteomes" id="UP000694892">
    <property type="component" value="Unassembled WGS sequence"/>
</dbReference>